<accession>A0A7M1B6W7</accession>
<feature type="domain" description="PAS" evidence="3">
    <location>
        <begin position="396"/>
        <end position="447"/>
    </location>
</feature>
<evidence type="ECO:0000256" key="2">
    <source>
        <dbReference type="SAM" id="Phobius"/>
    </source>
</evidence>
<dbReference type="PROSITE" id="PS50883">
    <property type="entry name" value="EAL"/>
    <property type="match status" value="1"/>
</dbReference>
<dbReference type="PANTHER" id="PTHR44757">
    <property type="entry name" value="DIGUANYLATE CYCLASE DGCP"/>
    <property type="match status" value="1"/>
</dbReference>
<keyword evidence="2" id="KW-0472">Membrane</keyword>
<dbReference type="InterPro" id="IPR043128">
    <property type="entry name" value="Rev_trsase/Diguanyl_cyclase"/>
</dbReference>
<dbReference type="InterPro" id="IPR052155">
    <property type="entry name" value="Biofilm_reg_signaling"/>
</dbReference>
<name>A0A7M1B6W7_9BACT</name>
<dbReference type="NCBIfam" id="TIGR00229">
    <property type="entry name" value="sensory_box"/>
    <property type="match status" value="2"/>
</dbReference>
<dbReference type="SMART" id="SM00052">
    <property type="entry name" value="EAL"/>
    <property type="match status" value="1"/>
</dbReference>
<evidence type="ECO:0000313" key="7">
    <source>
        <dbReference type="EMBL" id="QOP44508.1"/>
    </source>
</evidence>
<evidence type="ECO:0000259" key="6">
    <source>
        <dbReference type="PROSITE" id="PS50887"/>
    </source>
</evidence>
<dbReference type="InterPro" id="IPR000160">
    <property type="entry name" value="GGDEF_dom"/>
</dbReference>
<dbReference type="InterPro" id="IPR000700">
    <property type="entry name" value="PAS-assoc_C"/>
</dbReference>
<protein>
    <submittedName>
        <fullName evidence="7">EAL domain-containing protein</fullName>
    </submittedName>
</protein>
<evidence type="ECO:0000259" key="3">
    <source>
        <dbReference type="PROSITE" id="PS50112"/>
    </source>
</evidence>
<dbReference type="InterPro" id="IPR045812">
    <property type="entry name" value="DAHL"/>
</dbReference>
<dbReference type="CDD" id="cd01949">
    <property type="entry name" value="GGDEF"/>
    <property type="match status" value="1"/>
</dbReference>
<dbReference type="InterPro" id="IPR001610">
    <property type="entry name" value="PAC"/>
</dbReference>
<dbReference type="CDD" id="cd01948">
    <property type="entry name" value="EAL"/>
    <property type="match status" value="1"/>
</dbReference>
<dbReference type="InterPro" id="IPR029787">
    <property type="entry name" value="Nucleotide_cyclase"/>
</dbReference>
<dbReference type="Gene3D" id="3.30.70.270">
    <property type="match status" value="1"/>
</dbReference>
<evidence type="ECO:0000256" key="1">
    <source>
        <dbReference type="SAM" id="Coils"/>
    </source>
</evidence>
<dbReference type="Proteomes" id="UP000593719">
    <property type="component" value="Chromosome"/>
</dbReference>
<reference evidence="7 8" key="1">
    <citation type="submission" date="2019-06" db="EMBL/GenBank/DDBJ databases">
        <title>Sulfurimonas gotlandica sp. nov., a chemoautotrophic and psychrotolerant epsilonproteobacterium isolated from a pelagic redoxcline, and an emended description of the genus Sulfurimonas.</title>
        <authorList>
            <person name="Wang S."/>
            <person name="Jiang L."/>
            <person name="Shao Z."/>
        </authorList>
    </citation>
    <scope>NUCLEOTIDE SEQUENCE [LARGE SCALE GENOMIC DNA]</scope>
    <source>
        <strain evidence="7 8">S2-6</strain>
    </source>
</reference>
<keyword evidence="1" id="KW-0175">Coiled coil</keyword>
<proteinExistence type="predicted"/>
<dbReference type="AlphaFoldDB" id="A0A7M1B6W7"/>
<dbReference type="NCBIfam" id="TIGR00254">
    <property type="entry name" value="GGDEF"/>
    <property type="match status" value="1"/>
</dbReference>
<dbReference type="Pfam" id="PF00990">
    <property type="entry name" value="GGDEF"/>
    <property type="match status" value="1"/>
</dbReference>
<dbReference type="PROSITE" id="PS50112">
    <property type="entry name" value="PAS"/>
    <property type="match status" value="2"/>
</dbReference>
<keyword evidence="2" id="KW-0812">Transmembrane</keyword>
<dbReference type="CDD" id="cd00130">
    <property type="entry name" value="PAS"/>
    <property type="match status" value="2"/>
</dbReference>
<evidence type="ECO:0000259" key="4">
    <source>
        <dbReference type="PROSITE" id="PS50113"/>
    </source>
</evidence>
<dbReference type="SMART" id="SM00267">
    <property type="entry name" value="GGDEF"/>
    <property type="match status" value="1"/>
</dbReference>
<dbReference type="KEGG" id="ssei:FJR45_11370"/>
<dbReference type="PROSITE" id="PS50113">
    <property type="entry name" value="PAC"/>
    <property type="match status" value="1"/>
</dbReference>
<feature type="transmembrane region" description="Helical" evidence="2">
    <location>
        <begin position="12"/>
        <end position="30"/>
    </location>
</feature>
<feature type="domain" description="GGDEF" evidence="6">
    <location>
        <begin position="553"/>
        <end position="686"/>
    </location>
</feature>
<dbReference type="Pfam" id="PF00563">
    <property type="entry name" value="EAL"/>
    <property type="match status" value="1"/>
</dbReference>
<evidence type="ECO:0000313" key="8">
    <source>
        <dbReference type="Proteomes" id="UP000593719"/>
    </source>
</evidence>
<dbReference type="Pfam" id="PF19443">
    <property type="entry name" value="DAHL"/>
    <property type="match status" value="1"/>
</dbReference>
<dbReference type="PROSITE" id="PS50887">
    <property type="entry name" value="GGDEF"/>
    <property type="match status" value="1"/>
</dbReference>
<dbReference type="InterPro" id="IPR000014">
    <property type="entry name" value="PAS"/>
</dbReference>
<dbReference type="SMART" id="SM00091">
    <property type="entry name" value="PAS"/>
    <property type="match status" value="2"/>
</dbReference>
<dbReference type="GO" id="GO:0003824">
    <property type="term" value="F:catalytic activity"/>
    <property type="evidence" value="ECO:0007669"/>
    <property type="project" value="UniProtKB-ARBA"/>
</dbReference>
<dbReference type="SUPFAM" id="SSF141868">
    <property type="entry name" value="EAL domain-like"/>
    <property type="match status" value="1"/>
</dbReference>
<feature type="transmembrane region" description="Helical" evidence="2">
    <location>
        <begin position="246"/>
        <end position="267"/>
    </location>
</feature>
<dbReference type="SUPFAM" id="SSF55073">
    <property type="entry name" value="Nucleotide cyclase"/>
    <property type="match status" value="1"/>
</dbReference>
<gene>
    <name evidence="7" type="ORF">FJR45_11370</name>
</gene>
<sequence length="947" mass="108938">MTEKLKHTDKTTFILFVFILFVFIMFVNGYKIKENMSHFSLQNNKITQLQLIDRELNDFTFTANKFTNYDAIDQQKKQFEEILKSLRQDMQKYNKNTAHLLEKIAKNFQKKADDLEYFKAQNSALINSSHFLFDLHTTISNAADISLRAKNLTNEALFYILRYASSEYIDKKTIQQKLHELKIIANNEKSQYLYTFYMHAKVMLQTLQSLKEVSQEVQTNPLYRQLEALKRHITLDYERDLQHQTWLMIVFFLVTVSILFVLIFSHLKSNKTKKELLAFKYAIEHSDNIVVITDAQRNIVYVNETFEKTTKYKAEEVLGQNPRILKSDIQDPALYEELNAKLAKGEKWEGQFINKRKDGSLLYEKASIVPIFLQGKLVNYIALKLDITEYIEKNKQLAQAASVFENTEESIIITDAEGKIISVNRAFTNIYGYSLAEVKGKSLKFLHSGVQDASFYKDLWNQLIEHGIWKGKFVNKTKNGELIPLWSTIKKITNSRGDVLNYTAVQTDLREIETSQAKADFLAYHDALTGLSNRVNFEEYLQHALIISKRNKDILAVLFIDLDRFKIINDTLGHDIGDEVLKTVASRLKTTLRESDFISRWGGDEFVIILENLTLASDAAIVAANIIKNLEEPIHVNEHSLITTASIGIAVYPQNGEDSQTLIKHADSAMYLAKESGKNNFRYYTQELSRNIQHRLDIDMALRNALQNNELFMVFQPQYKLKTKTIHSAEALVRWKNPKLGNVSPDKFIPVAEENGTIIPLGYFVFEESCKAFKQMQKAGIAIEYIAVNVSSLQFKERNLLDNFLKIANKYDVKPSEIEIEITERFIMEHTVSNMNILQNFRDHGFKISIDDFGTGYSSMSYLKQLPTDTIKIDKSFVDDIANGSSDNVIIEAIIALSKTLGYMIVAEGIETQEQETFLAQANCDLGQGYLFSKPITCKEIIEKFRN</sequence>
<organism evidence="7 8">
    <name type="scientific">Sulfurimonas sediminis</name>
    <dbReference type="NCBI Taxonomy" id="2590020"/>
    <lineage>
        <taxon>Bacteria</taxon>
        <taxon>Pseudomonadati</taxon>
        <taxon>Campylobacterota</taxon>
        <taxon>Epsilonproteobacteria</taxon>
        <taxon>Campylobacterales</taxon>
        <taxon>Sulfurimonadaceae</taxon>
        <taxon>Sulfurimonas</taxon>
    </lineage>
</organism>
<dbReference type="EMBL" id="CP041235">
    <property type="protein sequence ID" value="QOP44508.1"/>
    <property type="molecule type" value="Genomic_DNA"/>
</dbReference>
<dbReference type="InterPro" id="IPR035965">
    <property type="entry name" value="PAS-like_dom_sf"/>
</dbReference>
<feature type="domain" description="PAS" evidence="3">
    <location>
        <begin position="275"/>
        <end position="321"/>
    </location>
</feature>
<feature type="coiled-coil region" evidence="1">
    <location>
        <begin position="69"/>
        <end position="103"/>
    </location>
</feature>
<dbReference type="Gene3D" id="3.30.450.20">
    <property type="entry name" value="PAS domain"/>
    <property type="match status" value="2"/>
</dbReference>
<dbReference type="SMART" id="SM00086">
    <property type="entry name" value="PAC"/>
    <property type="match status" value="2"/>
</dbReference>
<feature type="domain" description="EAL" evidence="5">
    <location>
        <begin position="695"/>
        <end position="947"/>
    </location>
</feature>
<dbReference type="InterPro" id="IPR035919">
    <property type="entry name" value="EAL_sf"/>
</dbReference>
<dbReference type="Gene3D" id="3.20.20.450">
    <property type="entry name" value="EAL domain"/>
    <property type="match status" value="1"/>
</dbReference>
<dbReference type="FunFam" id="3.30.70.270:FF:000001">
    <property type="entry name" value="Diguanylate cyclase domain protein"/>
    <property type="match status" value="1"/>
</dbReference>
<dbReference type="PANTHER" id="PTHR44757:SF2">
    <property type="entry name" value="BIOFILM ARCHITECTURE MAINTENANCE PROTEIN MBAA"/>
    <property type="match status" value="1"/>
</dbReference>
<dbReference type="Pfam" id="PF13426">
    <property type="entry name" value="PAS_9"/>
    <property type="match status" value="2"/>
</dbReference>
<keyword evidence="8" id="KW-1185">Reference proteome</keyword>
<evidence type="ECO:0000259" key="5">
    <source>
        <dbReference type="PROSITE" id="PS50883"/>
    </source>
</evidence>
<keyword evidence="2" id="KW-1133">Transmembrane helix</keyword>
<dbReference type="SUPFAM" id="SSF55785">
    <property type="entry name" value="PYP-like sensor domain (PAS domain)"/>
    <property type="match status" value="2"/>
</dbReference>
<feature type="domain" description="PAC" evidence="4">
    <location>
        <begin position="346"/>
        <end position="399"/>
    </location>
</feature>
<dbReference type="InterPro" id="IPR001633">
    <property type="entry name" value="EAL_dom"/>
</dbReference>